<evidence type="ECO:0000256" key="1">
    <source>
        <dbReference type="ARBA" id="ARBA00004651"/>
    </source>
</evidence>
<comment type="caution">
    <text evidence="13">The sequence shown here is derived from an EMBL/GenBank/DDBJ whole genome shotgun (WGS) entry which is preliminary data.</text>
</comment>
<keyword evidence="8" id="KW-0325">Glycoprotein</keyword>
<keyword evidence="9 10" id="KW-0807">Transducer</keyword>
<gene>
    <name evidence="13" type="ORF">ACEWY4_016052</name>
</gene>
<feature type="transmembrane region" description="Helical" evidence="11">
    <location>
        <begin position="176"/>
        <end position="199"/>
    </location>
</feature>
<proteinExistence type="inferred from homology"/>
<feature type="transmembrane region" description="Helical" evidence="11">
    <location>
        <begin position="20"/>
        <end position="44"/>
    </location>
</feature>
<dbReference type="InterPro" id="IPR050119">
    <property type="entry name" value="CCR1-9-like"/>
</dbReference>
<dbReference type="SUPFAM" id="SSF81321">
    <property type="entry name" value="Family A G protein-coupled receptor-like"/>
    <property type="match status" value="1"/>
</dbReference>
<evidence type="ECO:0000313" key="14">
    <source>
        <dbReference type="Proteomes" id="UP001591681"/>
    </source>
</evidence>
<keyword evidence="7 10" id="KW-0675">Receptor</keyword>
<dbReference type="PROSITE" id="PS50262">
    <property type="entry name" value="G_PROTEIN_RECEP_F1_2"/>
    <property type="match status" value="1"/>
</dbReference>
<dbReference type="GO" id="GO:0005886">
    <property type="term" value="C:plasma membrane"/>
    <property type="evidence" value="ECO:0007669"/>
    <property type="project" value="UniProtKB-SubCell"/>
</dbReference>
<evidence type="ECO:0000313" key="13">
    <source>
        <dbReference type="EMBL" id="KAL2089153.1"/>
    </source>
</evidence>
<evidence type="ECO:0000256" key="5">
    <source>
        <dbReference type="ARBA" id="ARBA00023040"/>
    </source>
</evidence>
<comment type="similarity">
    <text evidence="10">Belongs to the G-protein coupled receptor 1 family.</text>
</comment>
<keyword evidence="3 10" id="KW-0812">Transmembrane</keyword>
<dbReference type="PROSITE" id="PS00237">
    <property type="entry name" value="G_PROTEIN_RECEP_F1_1"/>
    <property type="match status" value="1"/>
</dbReference>
<organism evidence="13 14">
    <name type="scientific">Coilia grayii</name>
    <name type="common">Gray's grenadier anchovy</name>
    <dbReference type="NCBI Taxonomy" id="363190"/>
    <lineage>
        <taxon>Eukaryota</taxon>
        <taxon>Metazoa</taxon>
        <taxon>Chordata</taxon>
        <taxon>Craniata</taxon>
        <taxon>Vertebrata</taxon>
        <taxon>Euteleostomi</taxon>
        <taxon>Actinopterygii</taxon>
        <taxon>Neopterygii</taxon>
        <taxon>Teleostei</taxon>
        <taxon>Clupei</taxon>
        <taxon>Clupeiformes</taxon>
        <taxon>Clupeoidei</taxon>
        <taxon>Engraulidae</taxon>
        <taxon>Coilinae</taxon>
        <taxon>Coilia</taxon>
    </lineage>
</organism>
<evidence type="ECO:0000256" key="11">
    <source>
        <dbReference type="SAM" id="Phobius"/>
    </source>
</evidence>
<evidence type="ECO:0000256" key="9">
    <source>
        <dbReference type="ARBA" id="ARBA00023224"/>
    </source>
</evidence>
<keyword evidence="2" id="KW-1003">Cell membrane</keyword>
<feature type="transmembrane region" description="Helical" evidence="11">
    <location>
        <begin position="220"/>
        <end position="240"/>
    </location>
</feature>
<comment type="subcellular location">
    <subcellularLocation>
        <location evidence="1">Cell membrane</location>
        <topology evidence="1">Multi-pass membrane protein</topology>
    </subcellularLocation>
</comment>
<keyword evidence="6 11" id="KW-0472">Membrane</keyword>
<dbReference type="PANTHER" id="PTHR10489:SF946">
    <property type="entry name" value="LEUKOTRIENE B4 RECEPTOR 1-LIKE"/>
    <property type="match status" value="1"/>
</dbReference>
<accession>A0ABD1JQL7</accession>
<evidence type="ECO:0000256" key="3">
    <source>
        <dbReference type="ARBA" id="ARBA00022692"/>
    </source>
</evidence>
<evidence type="ECO:0000256" key="4">
    <source>
        <dbReference type="ARBA" id="ARBA00022989"/>
    </source>
</evidence>
<feature type="transmembrane region" description="Helical" evidence="11">
    <location>
        <begin position="134"/>
        <end position="156"/>
    </location>
</feature>
<evidence type="ECO:0000256" key="10">
    <source>
        <dbReference type="RuleBase" id="RU000688"/>
    </source>
</evidence>
<dbReference type="PANTHER" id="PTHR10489">
    <property type="entry name" value="CELL ADHESION MOLECULE"/>
    <property type="match status" value="1"/>
</dbReference>
<evidence type="ECO:0000256" key="8">
    <source>
        <dbReference type="ARBA" id="ARBA00023180"/>
    </source>
</evidence>
<dbReference type="Pfam" id="PF00001">
    <property type="entry name" value="7tm_1"/>
    <property type="match status" value="1"/>
</dbReference>
<keyword evidence="4 11" id="KW-1133">Transmembrane helix</keyword>
<evidence type="ECO:0000256" key="2">
    <source>
        <dbReference type="ARBA" id="ARBA00022475"/>
    </source>
</evidence>
<evidence type="ECO:0000256" key="7">
    <source>
        <dbReference type="ARBA" id="ARBA00023170"/>
    </source>
</evidence>
<keyword evidence="5 10" id="KW-0297">G-protein coupled receptor</keyword>
<dbReference type="AlphaFoldDB" id="A0ABD1JQL7"/>
<evidence type="ECO:0000256" key="6">
    <source>
        <dbReference type="ARBA" id="ARBA00023136"/>
    </source>
</evidence>
<evidence type="ECO:0000259" key="12">
    <source>
        <dbReference type="PROSITE" id="PS50262"/>
    </source>
</evidence>
<dbReference type="PRINTS" id="PR00237">
    <property type="entry name" value="GPCRRHODOPSN"/>
</dbReference>
<protein>
    <recommendedName>
        <fullName evidence="12">G-protein coupled receptors family 1 profile domain-containing protein</fullName>
    </recommendedName>
</protein>
<dbReference type="Proteomes" id="UP001591681">
    <property type="component" value="Unassembled WGS sequence"/>
</dbReference>
<dbReference type="FunFam" id="1.20.1070.10:FF:000109">
    <property type="entry name" value="Leukotriene B4 receptor"/>
    <property type="match status" value="1"/>
</dbReference>
<sequence length="293" mass="32540">MQLLNVSVSNASHSSTAHHVSSGMMALCFSLGVPGNILVMVVILRNFERHNFTLHLMLNLALSDILCLSTLPVWIYDILHGWAFPKALCTGVCYVVYTSLYASVLSVALMSLHRYLLVLHRGHWDRLGRRGEQALVLGLWACALALAAPDAALFDVVGDNSHQLCVQVTDSYGQKVAVLLCETLMGFVVPVAVIVTSYYRLHSQVNQTVHFRSPRLTRTVTLIVVMFFVFWAPLHVMNVLEIASPQNYTGAKQKHIYMKQRVVGISLAFVNSCLNPLLYALGFRGLCGHCRTQ</sequence>
<dbReference type="InterPro" id="IPR000276">
    <property type="entry name" value="GPCR_Rhodpsn"/>
</dbReference>
<reference evidence="13 14" key="1">
    <citation type="submission" date="2024-09" db="EMBL/GenBank/DDBJ databases">
        <title>A chromosome-level genome assembly of Gray's grenadier anchovy, Coilia grayii.</title>
        <authorList>
            <person name="Fu Z."/>
        </authorList>
    </citation>
    <scope>NUCLEOTIDE SEQUENCE [LARGE SCALE GENOMIC DNA]</scope>
    <source>
        <strain evidence="13">G4</strain>
        <tissue evidence="13">Muscle</tissue>
    </source>
</reference>
<feature type="transmembrane region" description="Helical" evidence="11">
    <location>
        <begin position="260"/>
        <end position="281"/>
    </location>
</feature>
<dbReference type="Gene3D" id="1.20.1070.10">
    <property type="entry name" value="Rhodopsin 7-helix transmembrane proteins"/>
    <property type="match status" value="1"/>
</dbReference>
<keyword evidence="14" id="KW-1185">Reference proteome</keyword>
<dbReference type="EMBL" id="JBHFQA010000013">
    <property type="protein sequence ID" value="KAL2089153.1"/>
    <property type="molecule type" value="Genomic_DNA"/>
</dbReference>
<feature type="transmembrane region" description="Helical" evidence="11">
    <location>
        <begin position="56"/>
        <end position="75"/>
    </location>
</feature>
<dbReference type="GO" id="GO:0004974">
    <property type="term" value="F:leukotriene receptor activity"/>
    <property type="evidence" value="ECO:0007669"/>
    <property type="project" value="UniProtKB-ARBA"/>
</dbReference>
<name>A0ABD1JQL7_9TELE</name>
<feature type="transmembrane region" description="Helical" evidence="11">
    <location>
        <begin position="95"/>
        <end position="113"/>
    </location>
</feature>
<dbReference type="InterPro" id="IPR017452">
    <property type="entry name" value="GPCR_Rhodpsn_7TM"/>
</dbReference>
<feature type="domain" description="G-protein coupled receptors family 1 profile" evidence="12">
    <location>
        <begin position="35"/>
        <end position="279"/>
    </location>
</feature>